<protein>
    <submittedName>
        <fullName evidence="2">Uncharacterized protein</fullName>
    </submittedName>
</protein>
<dbReference type="RefSeq" id="WP_148980989.1">
    <property type="nucleotide sequence ID" value="NZ_CP043315.1"/>
</dbReference>
<name>A0A5C0UFV5_9PROT</name>
<organism evidence="2 3">
    <name type="scientific">Candidatus Cytomitobacter indipagum</name>
    <dbReference type="NCBI Taxonomy" id="2601575"/>
    <lineage>
        <taxon>Bacteria</taxon>
        <taxon>Pseudomonadati</taxon>
        <taxon>Pseudomonadota</taxon>
        <taxon>Alphaproteobacteria</taxon>
        <taxon>Holosporales</taxon>
        <taxon>Holosporaceae</taxon>
        <taxon>Candidatus Cytomitobacter</taxon>
    </lineage>
</organism>
<evidence type="ECO:0000313" key="2">
    <source>
        <dbReference type="EMBL" id="QEK38142.1"/>
    </source>
</evidence>
<dbReference type="Gene3D" id="3.60.15.10">
    <property type="entry name" value="Ribonuclease Z/Hydroxyacylglutathione hydrolase-like"/>
    <property type="match status" value="1"/>
</dbReference>
<reference evidence="2 3" key="1">
    <citation type="submission" date="2019-08" db="EMBL/GenBank/DDBJ databases">
        <title>Highly reduced genomes of protist endosymbionts show evolutionary convergence.</title>
        <authorList>
            <person name="George E."/>
            <person name="Husnik F."/>
            <person name="Tashyreva D."/>
            <person name="Prokopchuk G."/>
            <person name="Horak A."/>
            <person name="Kwong W.K."/>
            <person name="Lukes J."/>
            <person name="Keeling P.J."/>
        </authorList>
    </citation>
    <scope>NUCLEOTIDE SEQUENCE [LARGE SCALE GENOMIC DNA]</scope>
    <source>
        <strain evidence="2">1605</strain>
    </source>
</reference>
<gene>
    <name evidence="2" type="ORF">FZC35_02025</name>
</gene>
<feature type="compositionally biased region" description="Basic and acidic residues" evidence="1">
    <location>
        <begin position="131"/>
        <end position="142"/>
    </location>
</feature>
<dbReference type="Proteomes" id="UP000325155">
    <property type="component" value="Chromosome"/>
</dbReference>
<accession>A0A5C0UFV5</accession>
<evidence type="ECO:0000313" key="3">
    <source>
        <dbReference type="Proteomes" id="UP000325155"/>
    </source>
</evidence>
<dbReference type="InterPro" id="IPR036866">
    <property type="entry name" value="RibonucZ/Hydroxyglut_hydro"/>
</dbReference>
<sequence length="610" mass="70009">MYKFFRIPFIYLATFLNIYAGIIEYDFSIEDVGQGNCQIMKYVVELSTVSEFGDSHGKKQFKKEDGKVVESSEQKQFERKIERKTVAFLYDCGKVEFSKNLGTKLDEETYKLAEELNSKFKELNKQKFELKSNEDKMTKADNKGNSSKNDGTPTKDYARWSKNIKQNEEKIKEINKEIKKLSKNLFACKKIHQYFPILKEVNREKFDKLSDKDKKELLGKVCKYINDQNLVKEEQESDKTNQPYSINTMAHNLRAKLQNLDYLFVILSHPDKDHINFISKLFGCECAANANADDIDKHSDSKYLKDCKIMSILCGYWRKGDENSDEGKEDNSNVMKQALGCLKKRSHILIEPFITKQKNSHLPKFFSGDIESMFNKFVAKKSLISGFDAIIKELKDHIYIWSMNTPGNPNAQSPIISFTGKVDGESDEQAYSVICAGDAEDSTYSNMVTELAIREQKNIRSVLDLIESKFGDSRIALVAPHHGSEEQWQITFNLAKLFQANILYISNGHGGMYPHINPNFFKNLTAAFKVWPESSEKFFLGDCQISFESQYNARTINAINEGKEVDGENEGKKITVYKQKGKKGDKKDCPPWLFSTNDHGSLRIVRHSRS</sequence>
<dbReference type="OrthoDB" id="9798192at2"/>
<evidence type="ECO:0000256" key="1">
    <source>
        <dbReference type="SAM" id="MobiDB-lite"/>
    </source>
</evidence>
<keyword evidence="3" id="KW-1185">Reference proteome</keyword>
<feature type="compositionally biased region" description="Polar residues" evidence="1">
    <location>
        <begin position="143"/>
        <end position="152"/>
    </location>
</feature>
<feature type="region of interest" description="Disordered" evidence="1">
    <location>
        <begin position="131"/>
        <end position="158"/>
    </location>
</feature>
<dbReference type="AlphaFoldDB" id="A0A5C0UFV5"/>
<dbReference type="EMBL" id="CP043315">
    <property type="protein sequence ID" value="QEK38142.1"/>
    <property type="molecule type" value="Genomic_DNA"/>
</dbReference>
<proteinExistence type="predicted"/>
<dbReference type="KEGG" id="cip:FZC35_02025"/>